<protein>
    <submittedName>
        <fullName evidence="2">Uncharacterized protein</fullName>
    </submittedName>
</protein>
<accession>A0A0F9RX58</accession>
<dbReference type="AlphaFoldDB" id="A0A0F9RX58"/>
<name>A0A0F9RX58_9ZZZZ</name>
<proteinExistence type="predicted"/>
<comment type="caution">
    <text evidence="2">The sequence shown here is derived from an EMBL/GenBank/DDBJ whole genome shotgun (WGS) entry which is preliminary data.</text>
</comment>
<dbReference type="EMBL" id="LAZR01000727">
    <property type="protein sequence ID" value="KKN59409.1"/>
    <property type="molecule type" value="Genomic_DNA"/>
</dbReference>
<evidence type="ECO:0000256" key="1">
    <source>
        <dbReference type="SAM" id="MobiDB-lite"/>
    </source>
</evidence>
<reference evidence="2" key="1">
    <citation type="journal article" date="2015" name="Nature">
        <title>Complex archaea that bridge the gap between prokaryotes and eukaryotes.</title>
        <authorList>
            <person name="Spang A."/>
            <person name="Saw J.H."/>
            <person name="Jorgensen S.L."/>
            <person name="Zaremba-Niedzwiedzka K."/>
            <person name="Martijn J."/>
            <person name="Lind A.E."/>
            <person name="van Eijk R."/>
            <person name="Schleper C."/>
            <person name="Guy L."/>
            <person name="Ettema T.J."/>
        </authorList>
    </citation>
    <scope>NUCLEOTIDE SEQUENCE</scope>
</reference>
<feature type="region of interest" description="Disordered" evidence="1">
    <location>
        <begin position="42"/>
        <end position="62"/>
    </location>
</feature>
<organism evidence="2">
    <name type="scientific">marine sediment metagenome</name>
    <dbReference type="NCBI Taxonomy" id="412755"/>
    <lineage>
        <taxon>unclassified sequences</taxon>
        <taxon>metagenomes</taxon>
        <taxon>ecological metagenomes</taxon>
    </lineage>
</organism>
<gene>
    <name evidence="2" type="ORF">LCGC14_0542440</name>
</gene>
<feature type="compositionally biased region" description="Basic and acidic residues" evidence="1">
    <location>
        <begin position="50"/>
        <end position="62"/>
    </location>
</feature>
<evidence type="ECO:0000313" key="2">
    <source>
        <dbReference type="EMBL" id="KKN59409.1"/>
    </source>
</evidence>
<sequence>MNAEETVGVKVKTVFSSIDQISTDTSPQRKAGEIVLSKAIPSVIPNDPTSTHHELRAEEDRQ</sequence>